<dbReference type="InterPro" id="IPR003607">
    <property type="entry name" value="HD/PDEase_dom"/>
</dbReference>
<proteinExistence type="predicted"/>
<name>A0ABV4R7I4_9ACTN</name>
<dbReference type="PANTHER" id="PTHR35569">
    <property type="entry name" value="CYANAMIDE HYDRATASE DDI2-RELATED"/>
    <property type="match status" value="1"/>
</dbReference>
<evidence type="ECO:0000313" key="3">
    <source>
        <dbReference type="Proteomes" id="UP001569904"/>
    </source>
</evidence>
<organism evidence="2 3">
    <name type="scientific">Actinomadura chokoriensis</name>
    <dbReference type="NCBI Taxonomy" id="454156"/>
    <lineage>
        <taxon>Bacteria</taxon>
        <taxon>Bacillati</taxon>
        <taxon>Actinomycetota</taxon>
        <taxon>Actinomycetes</taxon>
        <taxon>Streptosporangiales</taxon>
        <taxon>Thermomonosporaceae</taxon>
        <taxon>Actinomadura</taxon>
    </lineage>
</organism>
<reference evidence="2 3" key="1">
    <citation type="submission" date="2023-11" db="EMBL/GenBank/DDBJ databases">
        <title>Actinomadura monticuli sp. nov., isolated from volcanic ash.</title>
        <authorList>
            <person name="Lee S.D."/>
            <person name="Yang H."/>
            <person name="Kim I.S."/>
        </authorList>
    </citation>
    <scope>NUCLEOTIDE SEQUENCE [LARGE SCALE GENOMIC DNA]</scope>
    <source>
        <strain evidence="2 3">DSM 45346</strain>
    </source>
</reference>
<protein>
    <submittedName>
        <fullName evidence="2">HD domain-containing protein</fullName>
    </submittedName>
</protein>
<gene>
    <name evidence="2" type="ORF">SM436_27120</name>
</gene>
<feature type="domain" description="HD" evidence="1">
    <location>
        <begin position="37"/>
        <end position="79"/>
    </location>
</feature>
<evidence type="ECO:0000313" key="2">
    <source>
        <dbReference type="EMBL" id="MFA1557367.1"/>
    </source>
</evidence>
<dbReference type="InterPro" id="IPR006674">
    <property type="entry name" value="HD_domain"/>
</dbReference>
<dbReference type="RefSeq" id="WP_371944109.1">
    <property type="nucleotide sequence ID" value="NZ_JAXCEH010000020.1"/>
</dbReference>
<dbReference type="SUPFAM" id="SSF109604">
    <property type="entry name" value="HD-domain/PDEase-like"/>
    <property type="match status" value="1"/>
</dbReference>
<dbReference type="EMBL" id="JAXCEH010000020">
    <property type="protein sequence ID" value="MFA1557367.1"/>
    <property type="molecule type" value="Genomic_DNA"/>
</dbReference>
<dbReference type="Gene3D" id="1.10.3210.10">
    <property type="entry name" value="Hypothetical protein af1432"/>
    <property type="match status" value="1"/>
</dbReference>
<dbReference type="Pfam" id="PF01966">
    <property type="entry name" value="HD"/>
    <property type="match status" value="1"/>
</dbReference>
<accession>A0ABV4R7I4</accession>
<keyword evidence="3" id="KW-1185">Reference proteome</keyword>
<comment type="caution">
    <text evidence="2">The sequence shown here is derived from an EMBL/GenBank/DDBJ whole genome shotgun (WGS) entry which is preliminary data.</text>
</comment>
<evidence type="ECO:0000259" key="1">
    <source>
        <dbReference type="Pfam" id="PF01966"/>
    </source>
</evidence>
<dbReference type="CDD" id="cd00077">
    <property type="entry name" value="HDc"/>
    <property type="match status" value="1"/>
</dbReference>
<dbReference type="Proteomes" id="UP001569904">
    <property type="component" value="Unassembled WGS sequence"/>
</dbReference>
<sequence>MTVHSARGTPAVPGVPNTAACAAALEVATAYCSPALLNHSARSFVWASAYAGQRGIEYDAELLYVAALLHDIGLVAEFDSHTVAFDVAGGHVAWVFAAGAGWPTQRRQRLSEVIVRHVWDTVDVREDPEGHLLERATGVDITGRNLDDFTPEFQAEVLARYPRAGLSEEFLACFHDQAARKPDSSPAVSVRGGLAERIRENPLDRPIG</sequence>
<dbReference type="PANTHER" id="PTHR35569:SF1">
    <property type="entry name" value="CYANAMIDE HYDRATASE DDI2-RELATED"/>
    <property type="match status" value="1"/>
</dbReference>